<comment type="caution">
    <text evidence="1">The sequence shown here is derived from an EMBL/GenBank/DDBJ whole genome shotgun (WGS) entry which is preliminary data.</text>
</comment>
<keyword evidence="2" id="KW-1185">Reference proteome</keyword>
<evidence type="ECO:0000313" key="2">
    <source>
        <dbReference type="Proteomes" id="UP001056120"/>
    </source>
</evidence>
<organism evidence="1 2">
    <name type="scientific">Smallanthus sonchifolius</name>
    <dbReference type="NCBI Taxonomy" id="185202"/>
    <lineage>
        <taxon>Eukaryota</taxon>
        <taxon>Viridiplantae</taxon>
        <taxon>Streptophyta</taxon>
        <taxon>Embryophyta</taxon>
        <taxon>Tracheophyta</taxon>
        <taxon>Spermatophyta</taxon>
        <taxon>Magnoliopsida</taxon>
        <taxon>eudicotyledons</taxon>
        <taxon>Gunneridae</taxon>
        <taxon>Pentapetalae</taxon>
        <taxon>asterids</taxon>
        <taxon>campanulids</taxon>
        <taxon>Asterales</taxon>
        <taxon>Asteraceae</taxon>
        <taxon>Asteroideae</taxon>
        <taxon>Heliantheae alliance</taxon>
        <taxon>Millerieae</taxon>
        <taxon>Smallanthus</taxon>
    </lineage>
</organism>
<reference evidence="2" key="1">
    <citation type="journal article" date="2022" name="Mol. Ecol. Resour.">
        <title>The genomes of chicory, endive, great burdock and yacon provide insights into Asteraceae palaeo-polyploidization history and plant inulin production.</title>
        <authorList>
            <person name="Fan W."/>
            <person name="Wang S."/>
            <person name="Wang H."/>
            <person name="Wang A."/>
            <person name="Jiang F."/>
            <person name="Liu H."/>
            <person name="Zhao H."/>
            <person name="Xu D."/>
            <person name="Zhang Y."/>
        </authorList>
    </citation>
    <scope>NUCLEOTIDE SEQUENCE [LARGE SCALE GENOMIC DNA]</scope>
    <source>
        <strain evidence="2">cv. Yunnan</strain>
    </source>
</reference>
<evidence type="ECO:0000313" key="1">
    <source>
        <dbReference type="EMBL" id="KAI3745109.1"/>
    </source>
</evidence>
<reference evidence="1 2" key="2">
    <citation type="journal article" date="2022" name="Mol. Ecol. Resour.">
        <title>The genomes of chicory, endive, great burdock and yacon provide insights into Asteraceae paleo-polyploidization history and plant inulin production.</title>
        <authorList>
            <person name="Fan W."/>
            <person name="Wang S."/>
            <person name="Wang H."/>
            <person name="Wang A."/>
            <person name="Jiang F."/>
            <person name="Liu H."/>
            <person name="Zhao H."/>
            <person name="Xu D."/>
            <person name="Zhang Y."/>
        </authorList>
    </citation>
    <scope>NUCLEOTIDE SEQUENCE [LARGE SCALE GENOMIC DNA]</scope>
    <source>
        <strain evidence="2">cv. Yunnan</strain>
        <tissue evidence="1">Leaves</tissue>
    </source>
</reference>
<sequence>MAAETTTVINETYQNTTSTDKESEKELNEMISDSNTREEENSSVSVLKSEDMEASVTAAVWGKEAEEVAEVACCRNTESASALSGGVENSVVIESVNVVEDSKDADDCVFKEIDVPGDDVAAAECGGIENSVVVESVNVVEDSKDVDDGAVKEIDVPSDDVAAVECDGSEVVPCTVDVEGERNGDPEVEIDGEDGEISVGQKDENGGDENETVKEEEGGQISKDQTKNELTDEFKSDYGVNVQQEEVESVQEMVGSDVRNEGGVEVENIDNDQGDETITEEQVVAEVAKEEEMVAVKEEVFLANEETVDDVSENDEKETMVEDEKSLDTEMDTEKSVDTEIETEKSLDAEMENEEEANLADEEKVQETEIETETSTKGGGGKRKRGGKSSKATPKASATPRKTIEEDVCFICYDGGDLVLCDRRNCTKAYHPSCVNRDEAFFQSKGQWICDLNLLADVYLLDFSDLTSFLNIALLFLIIEKEKKGFCEHCMDIVMLIEKQHNQGNANFDDKNSWEHLFKDYWTEIKAKHNLSLAELEQAKSPWKGSGKQESLIAQPDIKDDNGSDSDNPPENLKTRKSKRNTKKQKSKKEDDSSTGAAAGSVGPGPENAEWVSKDLLEFVTHMRNGDSSVISQFEVQDLLLEYIKRNKLRDPNHKSQIICDARLENLFGKPRVAHIEMLKLLESHFLVKEDSQIDDFQGIVVDTEISPADDKDKKRKGRKKSDRRGPQSNREDYAAIDTHNISLIYLRRKMNANVCDKGDVLDKAMELQVVRVNDWFETEIVRLNHLRDRAKCVEKLNVLKTPEERARRLEEFPLVHDDPTMDPEFGSEDDTDSDDKKQELYKRSDSFRFNRRDYTSKDSWSGTPRGSSGKSHEFTESWSGTPWGSSGRNNEFTESRSGTPRSSSTKNLEFIESWSGTPPSSSSKNYDFTKKLSNKNLSIKAEDAATSTFKVHRENLRDPFVQQPIILEKPSVASPSIAAESAPKINESEKMWHYKDPSEKIQGPFSMVQLRKWSKNGYFPVGLKIWRKSDKEDDGILLTDALEGKSTVVDLRAASQDGQSLTRDNLARDSRHEPAKFPSPTPNKGTIGWTAGQTGSLTGPSLPSPNNSHLIACGNKDGNLSGSICVSTNTVSVAVAVSVEPQNVDQCVQNSVQSSELGQPVAPPDSNMQPQMVQSVTGQNPQGWPQNMQPNPSLSMTGLQPLVYNQWTGVPNMVQNPVGNFLPAPQEPWAQQFPFPVNQPNMQQPPQQMQPNVNWGAMAANPNMGWVGPNTGNPMNWAPMVQGPQVTGPVDPNWVMQAGNMQAGWVPQPVQGVVPNQSWVATPVQGPVVAGNGNPSWVGPVPPGAGWVAPNGSQVPPNMNAGWVNGPGNQGAPVPNQGWAPPTGNQGAQPGPPPGNTNQNWGSRNRGGNWGGNENRGRNFSGQRKNRGGYGYGGSRRSFNNKQESFHRDGGPIDKDDGWIHKDSGSFHGDGGNRRSFNNKQESFHRDGEPTDEDDGSIHKDSGSFHGDGDQ</sequence>
<accession>A0ACB9DEQ2</accession>
<gene>
    <name evidence="1" type="ORF">L1987_58211</name>
</gene>
<dbReference type="EMBL" id="CM042036">
    <property type="protein sequence ID" value="KAI3745109.1"/>
    <property type="molecule type" value="Genomic_DNA"/>
</dbReference>
<dbReference type="Proteomes" id="UP001056120">
    <property type="component" value="Linkage Group LG19"/>
</dbReference>
<protein>
    <submittedName>
        <fullName evidence="1">Uncharacterized protein</fullName>
    </submittedName>
</protein>
<proteinExistence type="predicted"/>
<name>A0ACB9DEQ2_9ASTR</name>